<proteinExistence type="inferred from homology"/>
<dbReference type="PATRIC" id="fig|1401685.3.peg.754"/>
<comment type="similarity">
    <text evidence="3">Belongs to the CcmC/CycZ/HelC family.</text>
</comment>
<dbReference type="AlphaFoldDB" id="W2UZ32"/>
<evidence type="ECO:0000256" key="1">
    <source>
        <dbReference type="ARBA" id="ARBA00002442"/>
    </source>
</evidence>
<dbReference type="STRING" id="1401685.P857_616"/>
<dbReference type="PRINTS" id="PR01386">
    <property type="entry name" value="CCMCBIOGNSIS"/>
</dbReference>
<feature type="transmembrane region" description="Helical" evidence="9">
    <location>
        <begin position="121"/>
        <end position="140"/>
    </location>
</feature>
<evidence type="ECO:0000256" key="4">
    <source>
        <dbReference type="ARBA" id="ARBA00016463"/>
    </source>
</evidence>
<keyword evidence="7 9" id="KW-1133">Transmembrane helix</keyword>
<feature type="transmembrane region" description="Helical" evidence="9">
    <location>
        <begin position="50"/>
        <end position="76"/>
    </location>
</feature>
<comment type="function">
    <text evidence="1">Required for the export of heme to the periplasm for the biogenesis of c-type cytochromes.</text>
</comment>
<keyword evidence="6" id="KW-0201">Cytochrome c-type biogenesis</keyword>
<dbReference type="GO" id="GO:0015232">
    <property type="term" value="F:heme transmembrane transporter activity"/>
    <property type="evidence" value="ECO:0007669"/>
    <property type="project" value="InterPro"/>
</dbReference>
<feature type="domain" description="Cytochrome c assembly protein" evidence="10">
    <location>
        <begin position="18"/>
        <end position="173"/>
    </location>
</feature>
<evidence type="ECO:0000313" key="12">
    <source>
        <dbReference type="Proteomes" id="UP000018951"/>
    </source>
</evidence>
<protein>
    <recommendedName>
        <fullName evidence="4">Heme exporter protein C</fullName>
    </recommendedName>
</protein>
<dbReference type="EMBL" id="AXCJ01000008">
    <property type="protein sequence ID" value="ETO91130.1"/>
    <property type="molecule type" value="Genomic_DNA"/>
</dbReference>
<keyword evidence="8 9" id="KW-0472">Membrane</keyword>
<evidence type="ECO:0000256" key="6">
    <source>
        <dbReference type="ARBA" id="ARBA00022748"/>
    </source>
</evidence>
<dbReference type="Proteomes" id="UP000018951">
    <property type="component" value="Unassembled WGS sequence"/>
</dbReference>
<evidence type="ECO:0000256" key="2">
    <source>
        <dbReference type="ARBA" id="ARBA00004141"/>
    </source>
</evidence>
<keyword evidence="5 9" id="KW-0812">Transmembrane</keyword>
<organism evidence="11 12">
    <name type="scientific">Candidatus Xenolissoclinum pacificiensis L6</name>
    <dbReference type="NCBI Taxonomy" id="1401685"/>
    <lineage>
        <taxon>Bacteria</taxon>
        <taxon>Pseudomonadati</taxon>
        <taxon>Pseudomonadota</taxon>
        <taxon>Alphaproteobacteria</taxon>
        <taxon>Rickettsiales</taxon>
        <taxon>Anaplasmataceae</taxon>
        <taxon>Candidatus Xenolissoclinum</taxon>
    </lineage>
</organism>
<sequence>MFWKKIYQYLYKLIPLWFILLSLSLSYALYLSLFNSPDDYRQFEYVRIMYIHVPSAWISMLLYLFLGISSLIFLTWNNLYCNIYAYVSANIGCFFCSLCIISGSIWGRIVWGTWWIWDARLISMAVLLCLYIGYLILWNYGEQYEKLASLFSILGLINLPIIHFSVTLFRTLHQKSSIFRKSGVSIDPEMLKPLIFMFISFLLFSLYIGLLKTKTIMNIKKIRGMEKRKMAQYM</sequence>
<evidence type="ECO:0000256" key="7">
    <source>
        <dbReference type="ARBA" id="ARBA00022989"/>
    </source>
</evidence>
<feature type="transmembrane region" description="Helical" evidence="9">
    <location>
        <begin position="190"/>
        <end position="211"/>
    </location>
</feature>
<dbReference type="InterPro" id="IPR002541">
    <property type="entry name" value="Cyt_c_assembly"/>
</dbReference>
<feature type="transmembrane region" description="Helical" evidence="9">
    <location>
        <begin position="9"/>
        <end position="30"/>
    </location>
</feature>
<evidence type="ECO:0000259" key="10">
    <source>
        <dbReference type="Pfam" id="PF01578"/>
    </source>
</evidence>
<evidence type="ECO:0000256" key="8">
    <source>
        <dbReference type="ARBA" id="ARBA00023136"/>
    </source>
</evidence>
<dbReference type="Pfam" id="PF01578">
    <property type="entry name" value="Cytochrom_C_asm"/>
    <property type="match status" value="1"/>
</dbReference>
<evidence type="ECO:0000256" key="3">
    <source>
        <dbReference type="ARBA" id="ARBA00005840"/>
    </source>
</evidence>
<feature type="transmembrane region" description="Helical" evidence="9">
    <location>
        <begin position="83"/>
        <end position="109"/>
    </location>
</feature>
<comment type="caution">
    <text evidence="11">The sequence shown here is derived from an EMBL/GenBank/DDBJ whole genome shotgun (WGS) entry which is preliminary data.</text>
</comment>
<feature type="transmembrane region" description="Helical" evidence="9">
    <location>
        <begin position="147"/>
        <end position="170"/>
    </location>
</feature>
<keyword evidence="12" id="KW-1185">Reference proteome</keyword>
<reference evidence="11 12" key="1">
    <citation type="journal article" date="2013" name="PLoS ONE">
        <title>Bacterial endosymbiosis in a chordate host: long-term co-evolution and conservation of secondary metabolism.</title>
        <authorList>
            <person name="Kwan J.C."/>
            <person name="Schmidt E.W."/>
        </authorList>
    </citation>
    <scope>NUCLEOTIDE SEQUENCE [LARGE SCALE GENOMIC DNA]</scope>
    <source>
        <strain evidence="12">L6</strain>
    </source>
</reference>
<dbReference type="PANTHER" id="PTHR30071">
    <property type="entry name" value="HEME EXPORTER PROTEIN C"/>
    <property type="match status" value="1"/>
</dbReference>
<evidence type="ECO:0000313" key="11">
    <source>
        <dbReference type="EMBL" id="ETO91130.1"/>
    </source>
</evidence>
<name>W2UZ32_9RICK</name>
<evidence type="ECO:0000256" key="9">
    <source>
        <dbReference type="SAM" id="Phobius"/>
    </source>
</evidence>
<accession>W2UZ32</accession>
<dbReference type="InterPro" id="IPR045062">
    <property type="entry name" value="Cyt_c_biogenesis_CcsA/CcmC"/>
</dbReference>
<dbReference type="GO" id="GO:0020037">
    <property type="term" value="F:heme binding"/>
    <property type="evidence" value="ECO:0007669"/>
    <property type="project" value="InterPro"/>
</dbReference>
<comment type="subcellular location">
    <subcellularLocation>
        <location evidence="2">Membrane</location>
        <topology evidence="2">Multi-pass membrane protein</topology>
    </subcellularLocation>
</comment>
<evidence type="ECO:0000256" key="5">
    <source>
        <dbReference type="ARBA" id="ARBA00022692"/>
    </source>
</evidence>
<dbReference type="GO" id="GO:0005886">
    <property type="term" value="C:plasma membrane"/>
    <property type="evidence" value="ECO:0007669"/>
    <property type="project" value="TreeGrafter"/>
</dbReference>
<gene>
    <name evidence="11" type="primary">ccmC</name>
    <name evidence="11" type="ORF">P857_616</name>
</gene>
<dbReference type="GO" id="GO:0017004">
    <property type="term" value="P:cytochrome complex assembly"/>
    <property type="evidence" value="ECO:0007669"/>
    <property type="project" value="UniProtKB-KW"/>
</dbReference>
<dbReference type="InterPro" id="IPR003557">
    <property type="entry name" value="Cyt_c_biogenesis_CcmC"/>
</dbReference>
<dbReference type="PANTHER" id="PTHR30071:SF1">
    <property type="entry name" value="CYTOCHROME B_B6 PROTEIN-RELATED"/>
    <property type="match status" value="1"/>
</dbReference>